<evidence type="ECO:0000313" key="2">
    <source>
        <dbReference type="Proteomes" id="UP000799539"/>
    </source>
</evidence>
<sequence length="104" mass="11745">MPTSTHLDDATTLNNTLVLLPTHQSLREPRGSPRCHYLLLHFAWRGVYGVSLSTTPQSGASRSGCHDYSGIALRVTTRLIARLRWRQKTASHKRTLPTRAHMKK</sequence>
<evidence type="ECO:0000313" key="1">
    <source>
        <dbReference type="EMBL" id="KAF2210658.1"/>
    </source>
</evidence>
<organism evidence="1 2">
    <name type="scientific">Cercospora zeae-maydis SCOH1-5</name>
    <dbReference type="NCBI Taxonomy" id="717836"/>
    <lineage>
        <taxon>Eukaryota</taxon>
        <taxon>Fungi</taxon>
        <taxon>Dikarya</taxon>
        <taxon>Ascomycota</taxon>
        <taxon>Pezizomycotina</taxon>
        <taxon>Dothideomycetes</taxon>
        <taxon>Dothideomycetidae</taxon>
        <taxon>Mycosphaerellales</taxon>
        <taxon>Mycosphaerellaceae</taxon>
        <taxon>Cercospora</taxon>
    </lineage>
</organism>
<dbReference type="AlphaFoldDB" id="A0A6A6FBH0"/>
<accession>A0A6A6FBH0</accession>
<dbReference type="EMBL" id="ML992680">
    <property type="protein sequence ID" value="KAF2210658.1"/>
    <property type="molecule type" value="Genomic_DNA"/>
</dbReference>
<gene>
    <name evidence="1" type="ORF">CERZMDRAFT_91123</name>
</gene>
<name>A0A6A6FBH0_9PEZI</name>
<reference evidence="1" key="1">
    <citation type="journal article" date="2020" name="Stud. Mycol.">
        <title>101 Dothideomycetes genomes: a test case for predicting lifestyles and emergence of pathogens.</title>
        <authorList>
            <person name="Haridas S."/>
            <person name="Albert R."/>
            <person name="Binder M."/>
            <person name="Bloem J."/>
            <person name="Labutti K."/>
            <person name="Salamov A."/>
            <person name="Andreopoulos B."/>
            <person name="Baker S."/>
            <person name="Barry K."/>
            <person name="Bills G."/>
            <person name="Bluhm B."/>
            <person name="Cannon C."/>
            <person name="Castanera R."/>
            <person name="Culley D."/>
            <person name="Daum C."/>
            <person name="Ezra D."/>
            <person name="Gonzalez J."/>
            <person name="Henrissat B."/>
            <person name="Kuo A."/>
            <person name="Liang C."/>
            <person name="Lipzen A."/>
            <person name="Lutzoni F."/>
            <person name="Magnuson J."/>
            <person name="Mondo S."/>
            <person name="Nolan M."/>
            <person name="Ohm R."/>
            <person name="Pangilinan J."/>
            <person name="Park H.-J."/>
            <person name="Ramirez L."/>
            <person name="Alfaro M."/>
            <person name="Sun H."/>
            <person name="Tritt A."/>
            <person name="Yoshinaga Y."/>
            <person name="Zwiers L.-H."/>
            <person name="Turgeon B."/>
            <person name="Goodwin S."/>
            <person name="Spatafora J."/>
            <person name="Crous P."/>
            <person name="Grigoriev I."/>
        </authorList>
    </citation>
    <scope>NUCLEOTIDE SEQUENCE</scope>
    <source>
        <strain evidence="1">SCOH1-5</strain>
    </source>
</reference>
<protein>
    <submittedName>
        <fullName evidence="1">Uncharacterized protein</fullName>
    </submittedName>
</protein>
<keyword evidence="2" id="KW-1185">Reference proteome</keyword>
<dbReference type="Proteomes" id="UP000799539">
    <property type="component" value="Unassembled WGS sequence"/>
</dbReference>
<proteinExistence type="predicted"/>